<dbReference type="FunFam" id="4.10.1060.50:FF:000001">
    <property type="entry name" value="ubiquitin-60S ribosomal protein L40"/>
    <property type="match status" value="1"/>
</dbReference>
<keyword evidence="6" id="KW-1017">Isopeptide bond</keyword>
<dbReference type="GO" id="GO:0005737">
    <property type="term" value="C:cytoplasm"/>
    <property type="evidence" value="ECO:0007669"/>
    <property type="project" value="UniProtKB-SubCell"/>
</dbReference>
<reference evidence="12 13" key="1">
    <citation type="submission" date="2019-07" db="EMBL/GenBank/DDBJ databases">
        <title>Rhodotorula toruloides NBRC10032 genome sequencing.</title>
        <authorList>
            <person name="Shida Y."/>
            <person name="Takaku H."/>
            <person name="Ogasawara W."/>
            <person name="Mori K."/>
        </authorList>
    </citation>
    <scope>NUCLEOTIDE SEQUENCE [LARGE SCALE GENOMIC DNA]</scope>
    <source>
        <strain evidence="12 13">NBRC10032</strain>
    </source>
</reference>
<comment type="caution">
    <text evidence="12">The sequence shown here is derived from an EMBL/GenBank/DDBJ whole genome shotgun (WGS) entry which is preliminary data.</text>
</comment>
<keyword evidence="9" id="KW-0687">Ribonucleoprotein</keyword>
<evidence type="ECO:0000313" key="13">
    <source>
        <dbReference type="Proteomes" id="UP000321518"/>
    </source>
</evidence>
<evidence type="ECO:0000256" key="7">
    <source>
        <dbReference type="ARBA" id="ARBA00022980"/>
    </source>
</evidence>
<evidence type="ECO:0000256" key="1">
    <source>
        <dbReference type="ARBA" id="ARBA00004123"/>
    </source>
</evidence>
<evidence type="ECO:0000256" key="5">
    <source>
        <dbReference type="ARBA" id="ARBA00022490"/>
    </source>
</evidence>
<comment type="similarity">
    <text evidence="4">In the C-terminal section; belongs to the eukaryotic ribosomal protein eL40 family.</text>
</comment>
<dbReference type="PROSITE" id="PS50053">
    <property type="entry name" value="UBIQUITIN_2"/>
    <property type="match status" value="1"/>
</dbReference>
<dbReference type="GO" id="GO:1990904">
    <property type="term" value="C:ribonucleoprotein complex"/>
    <property type="evidence" value="ECO:0007669"/>
    <property type="project" value="UniProtKB-KW"/>
</dbReference>
<dbReference type="Pfam" id="PF00240">
    <property type="entry name" value="ubiquitin"/>
    <property type="match status" value="1"/>
</dbReference>
<dbReference type="InterPro" id="IPR001975">
    <property type="entry name" value="Ribosomal_eL40_dom"/>
</dbReference>
<feature type="region of interest" description="Disordered" evidence="10">
    <location>
        <begin position="113"/>
        <end position="193"/>
    </location>
</feature>
<dbReference type="Proteomes" id="UP000321518">
    <property type="component" value="Unassembled WGS sequence"/>
</dbReference>
<evidence type="ECO:0000256" key="8">
    <source>
        <dbReference type="ARBA" id="ARBA00023242"/>
    </source>
</evidence>
<dbReference type="SUPFAM" id="SSF54236">
    <property type="entry name" value="Ubiquitin-like"/>
    <property type="match status" value="1"/>
</dbReference>
<dbReference type="InterPro" id="IPR038587">
    <property type="entry name" value="Ribosomal_eL40_sf"/>
</dbReference>
<dbReference type="Pfam" id="PF01020">
    <property type="entry name" value="Ribosomal_L40e"/>
    <property type="match status" value="1"/>
</dbReference>
<dbReference type="EMBL" id="BJWK01000015">
    <property type="protein sequence ID" value="GEM11543.1"/>
    <property type="molecule type" value="Genomic_DNA"/>
</dbReference>
<proteinExistence type="inferred from homology"/>
<evidence type="ECO:0000256" key="6">
    <source>
        <dbReference type="ARBA" id="ARBA00022499"/>
    </source>
</evidence>
<protein>
    <submittedName>
        <fullName evidence="12">Large subunit ribosomal protein L40e</fullName>
    </submittedName>
</protein>
<dbReference type="GO" id="GO:0006412">
    <property type="term" value="P:translation"/>
    <property type="evidence" value="ECO:0007669"/>
    <property type="project" value="InterPro"/>
</dbReference>
<keyword evidence="5" id="KW-0963">Cytoplasm</keyword>
<evidence type="ECO:0000256" key="9">
    <source>
        <dbReference type="ARBA" id="ARBA00023274"/>
    </source>
</evidence>
<dbReference type="InterPro" id="IPR019954">
    <property type="entry name" value="Ubiquitin_CS"/>
</dbReference>
<name>A0A511KMD8_RHOTO</name>
<keyword evidence="8" id="KW-0539">Nucleus</keyword>
<dbReference type="GO" id="GO:0003735">
    <property type="term" value="F:structural constituent of ribosome"/>
    <property type="evidence" value="ECO:0007669"/>
    <property type="project" value="InterPro"/>
</dbReference>
<evidence type="ECO:0000256" key="4">
    <source>
        <dbReference type="ARBA" id="ARBA00010570"/>
    </source>
</evidence>
<keyword evidence="7 12" id="KW-0689">Ribosomal protein</keyword>
<dbReference type="Gene3D" id="4.10.1060.50">
    <property type="match status" value="1"/>
</dbReference>
<dbReference type="SMART" id="SM00213">
    <property type="entry name" value="UBQ"/>
    <property type="match status" value="1"/>
</dbReference>
<dbReference type="AlphaFoldDB" id="A0A511KMD8"/>
<evidence type="ECO:0000256" key="10">
    <source>
        <dbReference type="SAM" id="MobiDB-lite"/>
    </source>
</evidence>
<dbReference type="InterPro" id="IPR000626">
    <property type="entry name" value="Ubiquitin-like_dom"/>
</dbReference>
<dbReference type="Gene3D" id="3.10.20.90">
    <property type="entry name" value="Phosphatidylinositol 3-kinase Catalytic Subunit, Chain A, domain 1"/>
    <property type="match status" value="1"/>
</dbReference>
<dbReference type="GO" id="GO:0016567">
    <property type="term" value="P:protein ubiquitination"/>
    <property type="evidence" value="ECO:0007669"/>
    <property type="project" value="UniProtKB-ARBA"/>
</dbReference>
<sequence>MQIFVKTLTGKTITLEVESSDTIDNVKAKIQDKEGIPPDQQRLIFAGKQLEDGRTLSDYNIQKESTLHLVLRLRGGIIEPSLRILASQTNCDKMICRKCYARLPPRATNCRKRSCGHSSQLRMKKKLSTVTDSPPATWPLRIVPSLDITPDSHDMPVTRRKPASRRRQPTQARPDSPAPSPAIYPPQTDRTVPDRNAFEASMDEYIASLHWTKQRKALLNRDLYDLITRVLEDPNDTTLGSDLDRHWIRTFFELGEKDGAPVPLRRSRGGLPCALREEIYEALKVAHVETGHAGRDKTFTRVKDSWSYIPKALATRFVKLCPTCTPESLKPSKPLVPPVELPRSPPPASTSSWDEHYSARFFSVPSTASTSFASSSQAPASAASFFSTVPNFPTFPSSLPNPGSTTSSACSPVAATSVAFAGIETELWRQPNSPSFSVPSAFSQASVESPATLHLTAKPPTRGLVESAFPPRSFGTQIQSTSSSTSSSHNSLCAPVCHSGPVMRDDTHPSHYSSQQLDESQVAWALVGFAAVSEGYEERSAGL</sequence>
<evidence type="ECO:0000313" key="12">
    <source>
        <dbReference type="EMBL" id="GEM11543.1"/>
    </source>
</evidence>
<dbReference type="CDD" id="cd01803">
    <property type="entry name" value="Ubl_ubiquitin"/>
    <property type="match status" value="1"/>
</dbReference>
<dbReference type="GO" id="GO:0000055">
    <property type="term" value="P:ribosomal large subunit export from nucleus"/>
    <property type="evidence" value="ECO:0007669"/>
    <property type="project" value="UniProtKB-ARBA"/>
</dbReference>
<dbReference type="SMART" id="SM01377">
    <property type="entry name" value="Ribosomal_L40e"/>
    <property type="match status" value="1"/>
</dbReference>
<evidence type="ECO:0000256" key="3">
    <source>
        <dbReference type="ARBA" id="ARBA00008373"/>
    </source>
</evidence>
<feature type="compositionally biased region" description="Basic residues" evidence="10">
    <location>
        <begin position="158"/>
        <end position="168"/>
    </location>
</feature>
<accession>A0A511KMD8</accession>
<dbReference type="OrthoDB" id="428577at2759"/>
<dbReference type="FunFam" id="3.10.20.90:FF:000014">
    <property type="entry name" value="Ubiquitin-60S ribosomal L40 fusion"/>
    <property type="match status" value="1"/>
</dbReference>
<dbReference type="InterPro" id="IPR019956">
    <property type="entry name" value="Ubiquitin_dom"/>
</dbReference>
<dbReference type="PROSITE" id="PS00299">
    <property type="entry name" value="UBIQUITIN_1"/>
    <property type="match status" value="1"/>
</dbReference>
<dbReference type="PRINTS" id="PR00348">
    <property type="entry name" value="UBIQUITIN"/>
</dbReference>
<dbReference type="GO" id="GO:0005634">
    <property type="term" value="C:nucleus"/>
    <property type="evidence" value="ECO:0007669"/>
    <property type="project" value="UniProtKB-SubCell"/>
</dbReference>
<evidence type="ECO:0000259" key="11">
    <source>
        <dbReference type="PROSITE" id="PS50053"/>
    </source>
</evidence>
<feature type="domain" description="Ubiquitin-like" evidence="11">
    <location>
        <begin position="1"/>
        <end position="76"/>
    </location>
</feature>
<feature type="region of interest" description="Disordered" evidence="10">
    <location>
        <begin position="328"/>
        <end position="351"/>
    </location>
</feature>
<evidence type="ECO:0000256" key="2">
    <source>
        <dbReference type="ARBA" id="ARBA00004496"/>
    </source>
</evidence>
<comment type="similarity">
    <text evidence="3">In the N-terminal section; belongs to the ubiquitin family.</text>
</comment>
<gene>
    <name evidence="12" type="ORF">Rt10032_c15g5560</name>
</gene>
<dbReference type="GO" id="GO:0005840">
    <property type="term" value="C:ribosome"/>
    <property type="evidence" value="ECO:0007669"/>
    <property type="project" value="UniProtKB-KW"/>
</dbReference>
<dbReference type="PANTHER" id="PTHR10666">
    <property type="entry name" value="UBIQUITIN"/>
    <property type="match status" value="1"/>
</dbReference>
<organism evidence="12 13">
    <name type="scientific">Rhodotorula toruloides</name>
    <name type="common">Yeast</name>
    <name type="synonym">Rhodosporidium toruloides</name>
    <dbReference type="NCBI Taxonomy" id="5286"/>
    <lineage>
        <taxon>Eukaryota</taxon>
        <taxon>Fungi</taxon>
        <taxon>Dikarya</taxon>
        <taxon>Basidiomycota</taxon>
        <taxon>Pucciniomycotina</taxon>
        <taxon>Microbotryomycetes</taxon>
        <taxon>Sporidiobolales</taxon>
        <taxon>Sporidiobolaceae</taxon>
        <taxon>Rhodotorula</taxon>
    </lineage>
</organism>
<dbReference type="InterPro" id="IPR029071">
    <property type="entry name" value="Ubiquitin-like_domsf"/>
</dbReference>
<dbReference type="InterPro" id="IPR050158">
    <property type="entry name" value="Ubiquitin_ubiquitin-like"/>
</dbReference>
<feature type="compositionally biased region" description="Pro residues" evidence="10">
    <location>
        <begin position="334"/>
        <end position="348"/>
    </location>
</feature>
<comment type="subcellular location">
    <subcellularLocation>
        <location evidence="2">Cytoplasm</location>
    </subcellularLocation>
    <subcellularLocation>
        <location evidence="1">Nucleus</location>
    </subcellularLocation>
</comment>